<dbReference type="SMART" id="SM00479">
    <property type="entry name" value="EXOIII"/>
    <property type="match status" value="1"/>
</dbReference>
<keyword evidence="3 11" id="KW-0808">Transferase</keyword>
<evidence type="ECO:0000256" key="9">
    <source>
        <dbReference type="ARBA" id="ARBA00022932"/>
    </source>
</evidence>
<dbReference type="InterPro" id="IPR006308">
    <property type="entry name" value="Pol_III_a_PolC-type_gram_pos"/>
</dbReference>
<name>D4XWF0_9BACT</name>
<accession>D4XWF0</accession>
<dbReference type="eggNOG" id="COG2176">
    <property type="taxonomic scope" value="Bacteria"/>
</dbReference>
<dbReference type="NCBIfam" id="NF001688">
    <property type="entry name" value="PRK00448.1"/>
    <property type="match status" value="1"/>
</dbReference>
<comment type="similarity">
    <text evidence="11">Belongs to the DNA polymerase type-C family. PolC subfamily.</text>
</comment>
<dbReference type="GO" id="GO:0006261">
    <property type="term" value="P:DNA-templated DNA replication"/>
    <property type="evidence" value="ECO:0007669"/>
    <property type="project" value="UniProtKB-UniRule"/>
</dbReference>
<evidence type="ECO:0000256" key="3">
    <source>
        <dbReference type="ARBA" id="ARBA00022679"/>
    </source>
</evidence>
<evidence type="ECO:0000313" key="15">
    <source>
        <dbReference type="Proteomes" id="UP000004757"/>
    </source>
</evidence>
<comment type="subcellular location">
    <subcellularLocation>
        <location evidence="11">Cytoplasm</location>
    </subcellularLocation>
</comment>
<comment type="function">
    <text evidence="1 11">Required for replicative DNA synthesis. This DNA polymerase also exhibits 3' to 5' exonuclease activity.</text>
</comment>
<dbReference type="Pfam" id="PF17657">
    <property type="entry name" value="DNA_pol3_finger"/>
    <property type="match status" value="1"/>
</dbReference>
<dbReference type="InterPro" id="IPR012337">
    <property type="entry name" value="RNaseH-like_sf"/>
</dbReference>
<keyword evidence="4 11" id="KW-0548">Nucleotidyltransferase</keyword>
<evidence type="ECO:0000259" key="12">
    <source>
        <dbReference type="SMART" id="SM00479"/>
    </source>
</evidence>
<comment type="caution">
    <text evidence="14">The sequence shown here is derived from an EMBL/GenBank/DDBJ whole genome shotgun (WGS) entry which is preliminary data.</text>
</comment>
<dbReference type="PANTHER" id="PTHR32294:SF5">
    <property type="entry name" value="DNA POLYMERASE III POLC-TYPE"/>
    <property type="match status" value="1"/>
</dbReference>
<dbReference type="InterPro" id="IPR003141">
    <property type="entry name" value="Pol/His_phosphatase_N"/>
</dbReference>
<keyword evidence="8 11" id="KW-0269">Exonuclease</keyword>
<dbReference type="NCBIfam" id="TIGR00573">
    <property type="entry name" value="dnaq"/>
    <property type="match status" value="1"/>
</dbReference>
<protein>
    <recommendedName>
        <fullName evidence="11">DNA polymerase III PolC-type</fullName>
        <shortName evidence="11">PolIII</shortName>
        <ecNumber evidence="11">2.7.7.7</ecNumber>
    </recommendedName>
</protein>
<keyword evidence="15" id="KW-1185">Reference proteome</keyword>
<dbReference type="FunFam" id="3.30.420.10:FF:000045">
    <property type="entry name" value="3'-5' exonuclease DinG"/>
    <property type="match status" value="1"/>
</dbReference>
<keyword evidence="6 11" id="KW-0540">Nuclease</keyword>
<dbReference type="EC" id="2.7.7.7" evidence="11"/>
<evidence type="ECO:0000313" key="14">
    <source>
        <dbReference type="EMBL" id="EFF41258.1"/>
    </source>
</evidence>
<dbReference type="GO" id="GO:0003887">
    <property type="term" value="F:DNA-directed DNA polymerase activity"/>
    <property type="evidence" value="ECO:0007669"/>
    <property type="project" value="UniProtKB-UniRule"/>
</dbReference>
<dbReference type="EMBL" id="ADNC01000027">
    <property type="protein sequence ID" value="EFF41258.1"/>
    <property type="molecule type" value="Genomic_DNA"/>
</dbReference>
<evidence type="ECO:0000259" key="13">
    <source>
        <dbReference type="SMART" id="SM00481"/>
    </source>
</evidence>
<dbReference type="InterPro" id="IPR012340">
    <property type="entry name" value="NA-bd_OB-fold"/>
</dbReference>
<evidence type="ECO:0000256" key="8">
    <source>
        <dbReference type="ARBA" id="ARBA00022839"/>
    </source>
</evidence>
<evidence type="ECO:0000256" key="5">
    <source>
        <dbReference type="ARBA" id="ARBA00022705"/>
    </source>
</evidence>
<dbReference type="HAMAP" id="MF_00356">
    <property type="entry name" value="DNApol_PolC"/>
    <property type="match status" value="1"/>
</dbReference>
<evidence type="ECO:0000256" key="10">
    <source>
        <dbReference type="ARBA" id="ARBA00049244"/>
    </source>
</evidence>
<dbReference type="Gene3D" id="2.40.50.140">
    <property type="entry name" value="Nucleic acid-binding proteins"/>
    <property type="match status" value="1"/>
</dbReference>
<dbReference type="InterPro" id="IPR036397">
    <property type="entry name" value="RNaseH_sf"/>
</dbReference>
<comment type="catalytic activity">
    <reaction evidence="10 11">
        <text>DNA(n) + a 2'-deoxyribonucleoside 5'-triphosphate = DNA(n+1) + diphosphate</text>
        <dbReference type="Rhea" id="RHEA:22508"/>
        <dbReference type="Rhea" id="RHEA-COMP:17339"/>
        <dbReference type="Rhea" id="RHEA-COMP:17340"/>
        <dbReference type="ChEBI" id="CHEBI:33019"/>
        <dbReference type="ChEBI" id="CHEBI:61560"/>
        <dbReference type="ChEBI" id="CHEBI:173112"/>
        <dbReference type="EC" id="2.7.7.7"/>
    </reaction>
</comment>
<dbReference type="Gene3D" id="1.10.150.700">
    <property type="entry name" value="PolC, middle finger domain"/>
    <property type="match status" value="2"/>
</dbReference>
<evidence type="ECO:0000256" key="6">
    <source>
        <dbReference type="ARBA" id="ARBA00022722"/>
    </source>
</evidence>
<dbReference type="Proteomes" id="UP000004757">
    <property type="component" value="Unassembled WGS sequence"/>
</dbReference>
<keyword evidence="2 11" id="KW-0963">Cytoplasm</keyword>
<sequence length="1432" mass="164052">MEFLQLPKLNSLRESFISKDITYSVVDGNYFFDVSITFVKLPNIREFDLLIKKIRNNNTHTFNVDFTIINNINDNLHVKQYLYYIADNNLTLSWIKDSFFEHNLTSNKTNTHWLISYTNINDSEKIAQACSIFNQEMSWMGFKDFKISPLLKEYTVSKTQTSIDYQEALRKKIEIENNEALNAAKKSLNRKLRYSKSANYLKQTISEINADELDEKSRICFEGVVYKSAYSLAKNSQKHMYVYNITDYADAIEVKLFLEQPLEGNNLINDNDYVIVEGSIAKNNRNVIFIWANSITKTENKFESVLDDALTKRIEFNTKSKMNSMDGILNPAQIIKKAKELNHKAVALLDSNSVQGFPEFYSSALKQGIKPILGTTFSAINKSHQAVLNYQHDQVLKQADYISFDIETTGLSPRYHEIIEFGASIIKNGSIVAREQFFIKASKPLSSFTTNLTGITDKMLQEEGIELKTALERILKLFENKIALAHNAQFDMNFVFQKLLDNCYAIPSISFVDTLMISRIIFPNKSKHRLGDYTSNLGINYSVDDAHRADYDAEILAQAWIASISHLAQLNLNNLSDLHNYQNSNLHAKKFSNEVSIIAKNQIGLKKLFKLVTKTLTERFFDSPKLFLEDLEKDQDLLVGSAGLNGFLLNTLFYKSDLVLREYIKLYDYVEIPSISNFKHWIEYEDFTLEQIQDGLRYLINLALEHSKIVIAVGDVRYIDKPGKAAYDLLIYAKAIGGDRHYLYEYRRRHNLKTPERFFLTTEQMLEEFEFLGKELAYKIVVQNTNLIADSIDNIEVIKKDLYTPKFDDSHEKLKDLVYKTAHKKYGEVLPEIIENRIKKEIDPILKYGYDVIYWISHKLVKKSVENGYLVGSRGSVGSSLVATLSGITEVNPLPPHYICQNCKYFELVESPITTSGFDLDDKNCPKCNSILDKDGQTIPFETFLGFKADKVPDIDLNFSGEYQAQIHNEVKRLFGQNHTFRAGTISTAAYKTSFGYIKNAIDENGKHISDNFVDYLTTQIEGVKRTTGQHPGGILIIPKEFDVEDFCPINFPADDTSSDWKTTHFDFRAIHDNVLKLDLLGHDDPTAIRMLEKLTGLNVKKDIPKKDEKVMSIFKSPKALGIEPSQIGNEQTGALGIPEFGTPFVRKMLEQSKPQHFSDLISLSGLSHGTDVWLNNAQSLIMNEGLTIDKVISCRDDIMVYLIQNGVESLDAFKIMEQVRKGQGIKPDQEEMLKKIGIKNWYIESMKKIKYMFPKAHATAYVLMAWRIAWFKVYKPLEYYATYFTTRCDVFDIESMANDVNLAKINNKISEINNKSNNERSVKENNLIPVLEIARELYARGFSISSISVHESLENEWIINREKKCLIPSFSTMDGLGINIAETITAARKERPFTSKEDFFKRTSITKTQFNEFEKLGIFGDLPDSEQNTLF</sequence>
<dbReference type="Pfam" id="PF00929">
    <property type="entry name" value="RNase_T"/>
    <property type="match status" value="1"/>
</dbReference>
<evidence type="ECO:0000256" key="7">
    <source>
        <dbReference type="ARBA" id="ARBA00022801"/>
    </source>
</evidence>
<dbReference type="GO" id="GO:0005737">
    <property type="term" value="C:cytoplasm"/>
    <property type="evidence" value="ECO:0007669"/>
    <property type="project" value="UniProtKB-SubCell"/>
</dbReference>
<dbReference type="Gene3D" id="3.30.1900.20">
    <property type="match status" value="2"/>
</dbReference>
<evidence type="ECO:0000256" key="4">
    <source>
        <dbReference type="ARBA" id="ARBA00022695"/>
    </source>
</evidence>
<dbReference type="Gene3D" id="1.10.150.870">
    <property type="match status" value="1"/>
</dbReference>
<evidence type="ECO:0000256" key="1">
    <source>
        <dbReference type="ARBA" id="ARBA00003452"/>
    </source>
</evidence>
<dbReference type="InterPro" id="IPR040982">
    <property type="entry name" value="DNA_pol3_finger"/>
</dbReference>
<dbReference type="PANTHER" id="PTHR32294">
    <property type="entry name" value="DNA POLYMERASE III SUBUNIT ALPHA"/>
    <property type="match status" value="1"/>
</dbReference>
<keyword evidence="5 11" id="KW-0235">DNA replication</keyword>
<dbReference type="InterPro" id="IPR029460">
    <property type="entry name" value="DNAPol_HHH"/>
</dbReference>
<feature type="domain" description="Exonuclease" evidence="12">
    <location>
        <begin position="400"/>
        <end position="569"/>
    </location>
</feature>
<gene>
    <name evidence="11 14" type="primary">polC</name>
    <name evidence="14" type="ORF">MALL_0480</name>
</gene>
<dbReference type="GO" id="GO:0008408">
    <property type="term" value="F:3'-5' exonuclease activity"/>
    <property type="evidence" value="ECO:0007669"/>
    <property type="project" value="UniProtKB-UniRule"/>
</dbReference>
<dbReference type="CDD" id="cd06127">
    <property type="entry name" value="DEDDh"/>
    <property type="match status" value="1"/>
</dbReference>
<dbReference type="Pfam" id="PF14579">
    <property type="entry name" value="HHH_6"/>
    <property type="match status" value="1"/>
</dbReference>
<organism evidence="14 15">
    <name type="scientific">Mycoplasmopsis alligatoris A21JP2</name>
    <dbReference type="NCBI Taxonomy" id="747682"/>
    <lineage>
        <taxon>Bacteria</taxon>
        <taxon>Bacillati</taxon>
        <taxon>Mycoplasmatota</taxon>
        <taxon>Mycoplasmoidales</taxon>
        <taxon>Metamycoplasmataceae</taxon>
        <taxon>Mycoplasmopsis</taxon>
    </lineage>
</organism>
<keyword evidence="7 11" id="KW-0378">Hydrolase</keyword>
<feature type="domain" description="Polymerase/histidinol phosphatase N-terminal" evidence="13">
    <location>
        <begin position="314"/>
        <end position="381"/>
    </location>
</feature>
<dbReference type="SMART" id="SM00481">
    <property type="entry name" value="POLIIIAc"/>
    <property type="match status" value="1"/>
</dbReference>
<proteinExistence type="inferred from homology"/>
<dbReference type="Gene3D" id="3.30.420.10">
    <property type="entry name" value="Ribonuclease H-like superfamily/Ribonuclease H"/>
    <property type="match status" value="1"/>
</dbReference>
<dbReference type="STRING" id="747682.MALL_0480"/>
<evidence type="ECO:0000256" key="11">
    <source>
        <dbReference type="HAMAP-Rule" id="MF_00356"/>
    </source>
</evidence>
<dbReference type="NCBIfam" id="TIGR01405">
    <property type="entry name" value="polC_Gram_pos"/>
    <property type="match status" value="1"/>
</dbReference>
<dbReference type="GO" id="GO:0003677">
    <property type="term" value="F:DNA binding"/>
    <property type="evidence" value="ECO:0007669"/>
    <property type="project" value="UniProtKB-UniRule"/>
</dbReference>
<reference evidence="14 15" key="1">
    <citation type="submission" date="2010-03" db="EMBL/GenBank/DDBJ databases">
        <authorList>
            <person name="Glass J.I."/>
            <person name="Benders G.A."/>
            <person name="Durkin A.S."/>
            <person name="Farmerie W.G."/>
            <person name="Hlavinka K."/>
            <person name="Hostetler J."/>
            <person name="Jackson J."/>
            <person name="May M.A."/>
            <person name="Miller R.H."/>
            <person name="Paralanov V."/>
            <person name="Radune D."/>
            <person name="Szczypinski B."/>
            <person name="Brown D.R."/>
        </authorList>
    </citation>
    <scope>NUCLEOTIDE SEQUENCE [LARGE SCALE GENOMIC DNA]</scope>
    <source>
        <strain evidence="14 15">A21JP2</strain>
    </source>
</reference>
<dbReference type="InterPro" id="IPR013520">
    <property type="entry name" value="Ribonucl_H"/>
</dbReference>
<dbReference type="Pfam" id="PF07733">
    <property type="entry name" value="DNA_pol3_alpha"/>
    <property type="match status" value="2"/>
</dbReference>
<dbReference type="Gene3D" id="3.20.20.140">
    <property type="entry name" value="Metal-dependent hydrolases"/>
    <property type="match status" value="2"/>
</dbReference>
<dbReference type="InterPro" id="IPR006054">
    <property type="entry name" value="DnaQ"/>
</dbReference>
<dbReference type="SUPFAM" id="SSF53098">
    <property type="entry name" value="Ribonuclease H-like"/>
    <property type="match status" value="1"/>
</dbReference>
<dbReference type="InterPro" id="IPR004805">
    <property type="entry name" value="DnaE2/DnaE/PolC"/>
</dbReference>
<keyword evidence="9 11" id="KW-0239">DNA-directed DNA polymerase</keyword>
<dbReference type="InterPro" id="IPR011708">
    <property type="entry name" value="DNA_pol3_alpha_NTPase_dom"/>
</dbReference>
<dbReference type="InterPro" id="IPR044923">
    <property type="entry name" value="PolC_middle_finger_sf"/>
</dbReference>
<evidence type="ECO:0000256" key="2">
    <source>
        <dbReference type="ARBA" id="ARBA00022490"/>
    </source>
</evidence>